<dbReference type="PANTHER" id="PTHR13393">
    <property type="entry name" value="SAM-DEPENDENT METHYLTRANSFERASE"/>
    <property type="match status" value="1"/>
</dbReference>
<dbReference type="STRING" id="37653.A0A0L8HNI5"/>
<feature type="binding site" evidence="6">
    <location>
        <position position="233"/>
    </location>
    <ligand>
        <name>S-adenosyl-L-methionine</name>
        <dbReference type="ChEBI" id="CHEBI:59789"/>
    </ligand>
</feature>
<dbReference type="InterPro" id="IPR010286">
    <property type="entry name" value="METTL16/RlmF"/>
</dbReference>
<keyword evidence="3" id="KW-0489">Methyltransferase</keyword>
<dbReference type="OMA" id="TAGENTW"/>
<keyword evidence="4" id="KW-0808">Transferase</keyword>
<evidence type="ECO:0000256" key="5">
    <source>
        <dbReference type="ARBA" id="ARBA00022691"/>
    </source>
</evidence>
<evidence type="ECO:0000256" key="6">
    <source>
        <dbReference type="PIRSR" id="PIRSR037350-1"/>
    </source>
</evidence>
<protein>
    <recommendedName>
        <fullName evidence="2">U6 snRNA m(6)A methyltransferase</fullName>
        <ecNumber evidence="2">2.1.1.346</ecNumber>
    </recommendedName>
</protein>
<dbReference type="SUPFAM" id="SSF53335">
    <property type="entry name" value="S-adenosyl-L-methionine-dependent methyltransferases"/>
    <property type="match status" value="1"/>
</dbReference>
<dbReference type="EMBL" id="KQ417691">
    <property type="protein sequence ID" value="KOF90744.1"/>
    <property type="molecule type" value="Genomic_DNA"/>
</dbReference>
<feature type="compositionally biased region" description="Low complexity" evidence="7">
    <location>
        <begin position="508"/>
        <end position="521"/>
    </location>
</feature>
<dbReference type="Gene3D" id="3.40.50.150">
    <property type="entry name" value="Vaccinia Virus protein VP39"/>
    <property type="match status" value="1"/>
</dbReference>
<gene>
    <name evidence="8" type="ORF">OCBIM_22010556mg</name>
</gene>
<dbReference type="KEGG" id="obi:106869560"/>
<feature type="binding site" evidence="6">
    <location>
        <position position="183"/>
    </location>
    <ligand>
        <name>S-adenosyl-L-methionine</name>
        <dbReference type="ChEBI" id="CHEBI:59789"/>
    </ligand>
</feature>
<accession>A0A0L8HNI5</accession>
<dbReference type="AlphaFoldDB" id="A0A0L8HNI5"/>
<name>A0A0L8HNI5_OCTBM</name>
<evidence type="ECO:0000256" key="2">
    <source>
        <dbReference type="ARBA" id="ARBA00012166"/>
    </source>
</evidence>
<dbReference type="GO" id="GO:0120048">
    <property type="term" value="F:U6 snRNA (adenine-(43)-N(6))-methyltransferase activity"/>
    <property type="evidence" value="ECO:0007669"/>
    <property type="project" value="UniProtKB-EC"/>
</dbReference>
<dbReference type="GO" id="GO:0005634">
    <property type="term" value="C:nucleus"/>
    <property type="evidence" value="ECO:0007669"/>
    <property type="project" value="TreeGrafter"/>
</dbReference>
<evidence type="ECO:0000256" key="7">
    <source>
        <dbReference type="SAM" id="MobiDB-lite"/>
    </source>
</evidence>
<comment type="similarity">
    <text evidence="1">Belongs to the methyltransferase superfamily. METTL16/RlmF family.</text>
</comment>
<dbReference type="PIRSF" id="PIRSF037350">
    <property type="entry name" value="Mtase_ZK1128_prd"/>
    <property type="match status" value="1"/>
</dbReference>
<dbReference type="PANTHER" id="PTHR13393:SF0">
    <property type="entry name" value="RNA N6-ADENOSINE-METHYLTRANSFERASE METTL16"/>
    <property type="match status" value="1"/>
</dbReference>
<dbReference type="CDD" id="cd02440">
    <property type="entry name" value="AdoMet_MTases"/>
    <property type="match status" value="1"/>
</dbReference>
<feature type="compositionally biased region" description="Low complexity" evidence="7">
    <location>
        <begin position="438"/>
        <end position="460"/>
    </location>
</feature>
<organism evidence="8">
    <name type="scientific">Octopus bimaculoides</name>
    <name type="common">California two-spotted octopus</name>
    <dbReference type="NCBI Taxonomy" id="37653"/>
    <lineage>
        <taxon>Eukaryota</taxon>
        <taxon>Metazoa</taxon>
        <taxon>Spiralia</taxon>
        <taxon>Lophotrochozoa</taxon>
        <taxon>Mollusca</taxon>
        <taxon>Cephalopoda</taxon>
        <taxon>Coleoidea</taxon>
        <taxon>Octopodiformes</taxon>
        <taxon>Octopoda</taxon>
        <taxon>Incirrata</taxon>
        <taxon>Octopodidae</taxon>
        <taxon>Octopus</taxon>
    </lineage>
</organism>
<reference evidence="8" key="1">
    <citation type="submission" date="2015-07" db="EMBL/GenBank/DDBJ databases">
        <title>MeaNS - Measles Nucleotide Surveillance Program.</title>
        <authorList>
            <person name="Tran T."/>
            <person name="Druce J."/>
        </authorList>
    </citation>
    <scope>NUCLEOTIDE SEQUENCE</scope>
    <source>
        <strain evidence="8">UCB-OBI-ISO-001</strain>
        <tissue evidence="8">Gonad</tissue>
    </source>
</reference>
<sequence length="655" mass="74227">MIPGPTYTPHLAPLDYYLCVCVCKNLIHSHQGIRWKIHTKYERVLLDEELLKMSLNKFMHPRNLYKKRKPNFKELALKYPEFRSYLEQNLSGKLVLDFKNPAALRLLSTILLKEDLGLEVDIPTNRLVPTIPLRLNYIHWIEDLIVSHQSSLPVQGIDIGTGSCCIYPLLGHKLNGWKFLATELDEESAAKAIENVEKNNFQDSITIKKVSKLESLRSVVEETNETYDFCMCNPPFYSNEEEPVVASPFNKRAAPHAAATASSVESVTWGGEYQFVNQLIQDSLVLRNRVRIYTSMVGKKQNLLALKYELRSLKVPVFSSTEFCQGKTMRWGLGWSFDESVSFTKSYFKAEKKKEKMPLALCIPTEIAIDFLTLCIHIKELLQELKINYVETKSNKWILIMSLFATENTWSHQRRQRRQRLREEQRKLSLAKDCEKATPSFNPTCTSSSSSSSTSVNSDSKVCQPGLSTESVDGSGCCISDSCGTGKKPVSKESEDAAVESIVEEEASSSSSIETVTATSSAKRKRELESYKEDEDGETTAASSNKRGRRGELGVSGGQETECQVDCTSEGGREKEECNENRDVQPKRDRCSNAADVARCSLSKESEAKKDYLFQCTMFVKRKLTYMQLELALVEGDNREMLHQLLQFFRNKLLP</sequence>
<keyword evidence="5 6" id="KW-0949">S-adenosyl-L-methionine</keyword>
<evidence type="ECO:0000313" key="8">
    <source>
        <dbReference type="EMBL" id="KOF90744.1"/>
    </source>
</evidence>
<evidence type="ECO:0000256" key="4">
    <source>
        <dbReference type="ARBA" id="ARBA00022679"/>
    </source>
</evidence>
<proteinExistence type="inferred from homology"/>
<feature type="binding site" evidence="6">
    <location>
        <position position="134"/>
    </location>
    <ligand>
        <name>S-adenosyl-L-methionine</name>
        <dbReference type="ChEBI" id="CHEBI:59789"/>
    </ligand>
</feature>
<dbReference type="OrthoDB" id="514248at2759"/>
<dbReference type="InterPro" id="IPR017182">
    <property type="entry name" value="METTL16/PsiM"/>
</dbReference>
<feature type="region of interest" description="Disordered" evidence="7">
    <location>
        <begin position="430"/>
        <end position="557"/>
    </location>
</feature>
<dbReference type="Pfam" id="PF05971">
    <property type="entry name" value="Methyltransf_10"/>
    <property type="match status" value="1"/>
</dbReference>
<dbReference type="GO" id="GO:0070475">
    <property type="term" value="P:rRNA base methylation"/>
    <property type="evidence" value="ECO:0007669"/>
    <property type="project" value="TreeGrafter"/>
</dbReference>
<dbReference type="EC" id="2.1.1.346" evidence="2"/>
<feature type="compositionally biased region" description="Acidic residues" evidence="7">
    <location>
        <begin position="496"/>
        <end position="507"/>
    </location>
</feature>
<dbReference type="InterPro" id="IPR029063">
    <property type="entry name" value="SAM-dependent_MTases_sf"/>
</dbReference>
<evidence type="ECO:0000256" key="3">
    <source>
        <dbReference type="ARBA" id="ARBA00022603"/>
    </source>
</evidence>
<evidence type="ECO:0000256" key="1">
    <source>
        <dbReference type="ARBA" id="ARBA00005878"/>
    </source>
</evidence>
<feature type="binding site" evidence="6">
    <location>
        <position position="160"/>
    </location>
    <ligand>
        <name>S-adenosyl-L-methionine</name>
        <dbReference type="ChEBI" id="CHEBI:59789"/>
    </ligand>
</feature>